<evidence type="ECO:0000313" key="1">
    <source>
        <dbReference type="EMBL" id="ONK75113.1"/>
    </source>
</evidence>
<accession>A0A5P1FBJ1</accession>
<dbReference type="EMBL" id="CM007383">
    <property type="protein sequence ID" value="ONK75113.1"/>
    <property type="molecule type" value="Genomic_DNA"/>
</dbReference>
<keyword evidence="2" id="KW-1185">Reference proteome</keyword>
<gene>
    <name evidence="1" type="ORF">A4U43_C03F13500</name>
</gene>
<reference evidence="2" key="1">
    <citation type="journal article" date="2017" name="Nat. Commun.">
        <title>The asparagus genome sheds light on the origin and evolution of a young Y chromosome.</title>
        <authorList>
            <person name="Harkess A."/>
            <person name="Zhou J."/>
            <person name="Xu C."/>
            <person name="Bowers J.E."/>
            <person name="Van der Hulst R."/>
            <person name="Ayyampalayam S."/>
            <person name="Mercati F."/>
            <person name="Riccardi P."/>
            <person name="McKain M.R."/>
            <person name="Kakrana A."/>
            <person name="Tang H."/>
            <person name="Ray J."/>
            <person name="Groenendijk J."/>
            <person name="Arikit S."/>
            <person name="Mathioni S.M."/>
            <person name="Nakano M."/>
            <person name="Shan H."/>
            <person name="Telgmann-Rauber A."/>
            <person name="Kanno A."/>
            <person name="Yue Z."/>
            <person name="Chen H."/>
            <person name="Li W."/>
            <person name="Chen Y."/>
            <person name="Xu X."/>
            <person name="Zhang Y."/>
            <person name="Luo S."/>
            <person name="Chen H."/>
            <person name="Gao J."/>
            <person name="Mao Z."/>
            <person name="Pires J.C."/>
            <person name="Luo M."/>
            <person name="Kudrna D."/>
            <person name="Wing R.A."/>
            <person name="Meyers B.C."/>
            <person name="Yi K."/>
            <person name="Kong H."/>
            <person name="Lavrijsen P."/>
            <person name="Sunseri F."/>
            <person name="Falavigna A."/>
            <person name="Ye Y."/>
            <person name="Leebens-Mack J.H."/>
            <person name="Chen G."/>
        </authorList>
    </citation>
    <scope>NUCLEOTIDE SEQUENCE [LARGE SCALE GENOMIC DNA]</scope>
    <source>
        <strain evidence="2">cv. DH0086</strain>
    </source>
</reference>
<dbReference type="AlphaFoldDB" id="A0A5P1FBJ1"/>
<sequence length="118" mass="12728">MNLGGEVAAKLLAEGEHEVASRAGDLREDTVNSGVMVRVVGLRVRLVGGLRWWSVSVAGADFRSSLFGSNLQHEAVAALINNWSCSDSSSVIDFSFFWGLEGANNLCVIFELQCLVQL</sequence>
<name>A0A5P1FBJ1_ASPOF</name>
<proteinExistence type="predicted"/>
<protein>
    <submittedName>
        <fullName evidence="1">Uncharacterized protein</fullName>
    </submittedName>
</protein>
<dbReference type="Gramene" id="ONK75113">
    <property type="protein sequence ID" value="ONK75113"/>
    <property type="gene ID" value="A4U43_C03F13500"/>
</dbReference>
<evidence type="ECO:0000313" key="2">
    <source>
        <dbReference type="Proteomes" id="UP000243459"/>
    </source>
</evidence>
<organism evidence="1 2">
    <name type="scientific">Asparagus officinalis</name>
    <name type="common">Garden asparagus</name>
    <dbReference type="NCBI Taxonomy" id="4686"/>
    <lineage>
        <taxon>Eukaryota</taxon>
        <taxon>Viridiplantae</taxon>
        <taxon>Streptophyta</taxon>
        <taxon>Embryophyta</taxon>
        <taxon>Tracheophyta</taxon>
        <taxon>Spermatophyta</taxon>
        <taxon>Magnoliopsida</taxon>
        <taxon>Liliopsida</taxon>
        <taxon>Asparagales</taxon>
        <taxon>Asparagaceae</taxon>
        <taxon>Asparagoideae</taxon>
        <taxon>Asparagus</taxon>
    </lineage>
</organism>
<dbReference type="Proteomes" id="UP000243459">
    <property type="component" value="Chromosome 3"/>
</dbReference>